<dbReference type="OrthoDB" id="161417at2759"/>
<evidence type="ECO:0000256" key="1">
    <source>
        <dbReference type="SAM" id="MobiDB-lite"/>
    </source>
</evidence>
<feature type="compositionally biased region" description="Polar residues" evidence="1">
    <location>
        <begin position="100"/>
        <end position="115"/>
    </location>
</feature>
<gene>
    <name evidence="2" type="ORF">PHYPSEUDO_015089</name>
</gene>
<reference evidence="2" key="1">
    <citation type="submission" date="2021-02" db="EMBL/GenBank/DDBJ databases">
        <authorList>
            <person name="Palmer J.M."/>
        </authorList>
    </citation>
    <scope>NUCLEOTIDE SEQUENCE</scope>
    <source>
        <strain evidence="2">SCRP734</strain>
    </source>
</reference>
<dbReference type="Proteomes" id="UP000694044">
    <property type="component" value="Unassembled WGS sequence"/>
</dbReference>
<keyword evidence="3" id="KW-1185">Reference proteome</keyword>
<proteinExistence type="predicted"/>
<sequence>MLFSFEHTQRRVSQDAMLHFVESLPQVKWVVFACDQMLEKLGRWDKWAVARVLRKAMARATGKTLMQAEMYWIQRLGFSDRAIASSAPVTIKSAIGDNGFMSQGEDSTTTRTTGRPSVGKGSGHPTRRKSCDDSIPVSTDRDGYALKRVLVRRGNALPDATGVWHLVKLEGNTFTFYNASQDAFLSSTVEAADGFRRAVVISSFHPLDENVRSAADGR</sequence>
<accession>A0A8T1W4A2</accession>
<protein>
    <submittedName>
        <fullName evidence="2">Uncharacterized protein</fullName>
    </submittedName>
</protein>
<organism evidence="2 3">
    <name type="scientific">Phytophthora pseudosyringae</name>
    <dbReference type="NCBI Taxonomy" id="221518"/>
    <lineage>
        <taxon>Eukaryota</taxon>
        <taxon>Sar</taxon>
        <taxon>Stramenopiles</taxon>
        <taxon>Oomycota</taxon>
        <taxon>Peronosporomycetes</taxon>
        <taxon>Peronosporales</taxon>
        <taxon>Peronosporaceae</taxon>
        <taxon>Phytophthora</taxon>
    </lineage>
</organism>
<dbReference type="AlphaFoldDB" id="A0A8T1W4A2"/>
<evidence type="ECO:0000313" key="3">
    <source>
        <dbReference type="Proteomes" id="UP000694044"/>
    </source>
</evidence>
<feature type="region of interest" description="Disordered" evidence="1">
    <location>
        <begin position="100"/>
        <end position="136"/>
    </location>
</feature>
<name>A0A8T1W4A2_9STRA</name>
<dbReference type="EMBL" id="JAGDFM010000090">
    <property type="protein sequence ID" value="KAG7386884.1"/>
    <property type="molecule type" value="Genomic_DNA"/>
</dbReference>
<comment type="caution">
    <text evidence="2">The sequence shown here is derived from an EMBL/GenBank/DDBJ whole genome shotgun (WGS) entry which is preliminary data.</text>
</comment>
<evidence type="ECO:0000313" key="2">
    <source>
        <dbReference type="EMBL" id="KAG7386884.1"/>
    </source>
</evidence>